<dbReference type="InterPro" id="IPR021835">
    <property type="entry name" value="DUF3427"/>
</dbReference>
<dbReference type="SMART" id="SM00487">
    <property type="entry name" value="DEXDc"/>
    <property type="match status" value="1"/>
</dbReference>
<dbReference type="GO" id="GO:0005829">
    <property type="term" value="C:cytosol"/>
    <property type="evidence" value="ECO:0007669"/>
    <property type="project" value="TreeGrafter"/>
</dbReference>
<reference evidence="3" key="1">
    <citation type="journal article" date="2021" name="PeerJ">
        <title>Extensive microbial diversity within the chicken gut microbiome revealed by metagenomics and culture.</title>
        <authorList>
            <person name="Gilroy R."/>
            <person name="Ravi A."/>
            <person name="Getino M."/>
            <person name="Pursley I."/>
            <person name="Horton D.L."/>
            <person name="Alikhan N.F."/>
            <person name="Baker D."/>
            <person name="Gharbi K."/>
            <person name="Hall N."/>
            <person name="Watson M."/>
            <person name="Adriaenssens E.M."/>
            <person name="Foster-Nyarko E."/>
            <person name="Jarju S."/>
            <person name="Secka A."/>
            <person name="Antonio M."/>
            <person name="Oren A."/>
            <person name="Chaudhuri R.R."/>
            <person name="La Ragione R."/>
            <person name="Hildebrand F."/>
            <person name="Pallen M.J."/>
        </authorList>
    </citation>
    <scope>NUCLEOTIDE SEQUENCE</scope>
    <source>
        <strain evidence="3">ChiGjej1B1-18357</strain>
    </source>
</reference>
<evidence type="ECO:0000313" key="3">
    <source>
        <dbReference type="EMBL" id="HJE90269.1"/>
    </source>
</evidence>
<keyword evidence="3" id="KW-0547">Nucleotide-binding</keyword>
<dbReference type="GO" id="GO:0004386">
    <property type="term" value="F:helicase activity"/>
    <property type="evidence" value="ECO:0007669"/>
    <property type="project" value="UniProtKB-KW"/>
</dbReference>
<protein>
    <submittedName>
        <fullName evidence="3">DEAD/DEAH box helicase</fullName>
    </submittedName>
</protein>
<dbReference type="InterPro" id="IPR058403">
    <property type="entry name" value="DUF8090"/>
</dbReference>
<sequence>MDLSTRLLNDLRFGHLDRTSASEKLFNPRLVYNAEQNTMFKAIVEELRRSHAFTFSVAFVSPDAIASLKQPLVDFAGTGRIITSTYLGFNNPKAFRELANLRDLGIEVHVVDGAGRGFHPKGFLFEQPVSMTAIVGSSNLTSSALKLNHEWNLKFSALPGGDIVDQLSAAVQTQLDRAVPLTDEWIDRYEAEYVAPPPRPRGQKAAAGTDVVPAIVPNAMQAEALEQIALIRDSGEKKALVISATGTGKTILAALDVRAFRPRRMLFVVHREQILDRAIEEFTAVLGLAPEDIGKYVGSCREIDRRYVFATPQSLGSGGALEGIDKKHFDYILVDEVHRAGAQLHLNILNHFTPDFLLGITATPERTDDFNVFALFDFNVAYEIRLQRALKEEMLTPFHYYGISDFEIDGEVISDTSQLTSLVSPERVGHVVGAIERYGHVGTQVKGLIFCSRNDEAKQLSAMLNSASVHGHQLRTRALSGADSIGEREQAVVDLEAGRLDYLVTVDIFNEGIDIRSINQVIMLRQTKSSIVFTQQLGRGLRKSPGKDYLVVIDFIGNYANNFLVPIALFGDSSLNKDSIRRQMIEAQDVGEVAGLSSINFDAVSKERIFTALDATKLDSIRNLKKAFNDLQARIGSTPTLWDFARFDVADPVVVAGAKDNYWNLLTTFKVADSGPNKRENEVLTYVSREFLGGKRPHELLMLRRLLDEPEHRMSISTFVDMLVEEGLSHDAETISSLRRIADLSFFTEVERKRYGTALIEWTDEEIALAPDISRKIDVGGALLDQLSDVINTGLYLARHRYTWESDLEIGKKYSRKDVCRLLNWESNQQGTMYGYKVDSYSSTCPIFVTYHKHDDVSASTSYEDSFLNESVLRWFTRSNRTLKSKEVDAIAKNEIPLYLFAKKDDAEGTDFYFLGTATSANARQTTMPGSEGKELNVVTMDLHLDVPVEAGLYDYIVTSGAEHPVVDPGDAATYIEAPAQAQLSLDIGAESDEA</sequence>
<dbReference type="AlphaFoldDB" id="A0A921F532"/>
<proteinExistence type="predicted"/>
<dbReference type="Pfam" id="PF13091">
    <property type="entry name" value="PLDc_2"/>
    <property type="match status" value="1"/>
</dbReference>
<dbReference type="GO" id="GO:0003677">
    <property type="term" value="F:DNA binding"/>
    <property type="evidence" value="ECO:0007669"/>
    <property type="project" value="InterPro"/>
</dbReference>
<dbReference type="SUPFAM" id="SSF56024">
    <property type="entry name" value="Phospholipase D/nuclease"/>
    <property type="match status" value="1"/>
</dbReference>
<comment type="caution">
    <text evidence="3">The sequence shown here is derived from an EMBL/GenBank/DDBJ whole genome shotgun (WGS) entry which is preliminary data.</text>
</comment>
<dbReference type="Pfam" id="PF26350">
    <property type="entry name" value="DUF8090"/>
    <property type="match status" value="1"/>
</dbReference>
<gene>
    <name evidence="3" type="ORF">K8V11_04610</name>
</gene>
<dbReference type="RefSeq" id="WP_303911230.1">
    <property type="nucleotide sequence ID" value="NZ_DYXM01000084.1"/>
</dbReference>
<dbReference type="Gene3D" id="3.30.870.10">
    <property type="entry name" value="Endonuclease Chain A"/>
    <property type="match status" value="1"/>
</dbReference>
<keyword evidence="3" id="KW-0067">ATP-binding</keyword>
<dbReference type="GO" id="GO:0005524">
    <property type="term" value="F:ATP binding"/>
    <property type="evidence" value="ECO:0007669"/>
    <property type="project" value="InterPro"/>
</dbReference>
<dbReference type="Proteomes" id="UP000776650">
    <property type="component" value="Unassembled WGS sequence"/>
</dbReference>
<keyword evidence="3" id="KW-0347">Helicase</keyword>
<dbReference type="SMART" id="SM00490">
    <property type="entry name" value="HELICc"/>
    <property type="match status" value="1"/>
</dbReference>
<dbReference type="InterPro" id="IPR014001">
    <property type="entry name" value="Helicase_ATP-bd"/>
</dbReference>
<evidence type="ECO:0000259" key="1">
    <source>
        <dbReference type="PROSITE" id="PS51192"/>
    </source>
</evidence>
<dbReference type="GO" id="GO:0016787">
    <property type="term" value="F:hydrolase activity"/>
    <property type="evidence" value="ECO:0007669"/>
    <property type="project" value="InterPro"/>
</dbReference>
<dbReference type="InterPro" id="IPR025202">
    <property type="entry name" value="PLD-like_dom"/>
</dbReference>
<dbReference type="Gene3D" id="3.40.50.300">
    <property type="entry name" value="P-loop containing nucleotide triphosphate hydrolases"/>
    <property type="match status" value="2"/>
</dbReference>
<evidence type="ECO:0000259" key="2">
    <source>
        <dbReference type="PROSITE" id="PS51194"/>
    </source>
</evidence>
<dbReference type="InterPro" id="IPR027417">
    <property type="entry name" value="P-loop_NTPase"/>
</dbReference>
<dbReference type="SUPFAM" id="SSF52540">
    <property type="entry name" value="P-loop containing nucleoside triphosphate hydrolases"/>
    <property type="match status" value="1"/>
</dbReference>
<dbReference type="CDD" id="cd18032">
    <property type="entry name" value="DEXHc_RE_I_III_res"/>
    <property type="match status" value="1"/>
</dbReference>
<dbReference type="PANTHER" id="PTHR47396:SF1">
    <property type="entry name" value="ATP-DEPENDENT HELICASE IRC3-RELATED"/>
    <property type="match status" value="1"/>
</dbReference>
<dbReference type="PROSITE" id="PS51192">
    <property type="entry name" value="HELICASE_ATP_BIND_1"/>
    <property type="match status" value="1"/>
</dbReference>
<dbReference type="InterPro" id="IPR050742">
    <property type="entry name" value="Helicase_Restrict-Modif_Enz"/>
</dbReference>
<feature type="domain" description="Helicase C-terminal" evidence="2">
    <location>
        <begin position="434"/>
        <end position="588"/>
    </location>
</feature>
<keyword evidence="3" id="KW-0378">Hydrolase</keyword>
<accession>A0A921F532</accession>
<feature type="domain" description="Helicase ATP-binding" evidence="1">
    <location>
        <begin position="230"/>
        <end position="382"/>
    </location>
</feature>
<dbReference type="Pfam" id="PF11907">
    <property type="entry name" value="DUF3427"/>
    <property type="match status" value="1"/>
</dbReference>
<dbReference type="CDD" id="cd09204">
    <property type="entry name" value="PLDc_N_DEXD_b2"/>
    <property type="match status" value="1"/>
</dbReference>
<dbReference type="InterPro" id="IPR001650">
    <property type="entry name" value="Helicase_C-like"/>
</dbReference>
<evidence type="ECO:0000313" key="4">
    <source>
        <dbReference type="Proteomes" id="UP000776650"/>
    </source>
</evidence>
<dbReference type="PROSITE" id="PS51194">
    <property type="entry name" value="HELICASE_CTER"/>
    <property type="match status" value="1"/>
</dbReference>
<reference evidence="3" key="2">
    <citation type="submission" date="2021-09" db="EMBL/GenBank/DDBJ databases">
        <authorList>
            <person name="Gilroy R."/>
        </authorList>
    </citation>
    <scope>NUCLEOTIDE SEQUENCE</scope>
    <source>
        <strain evidence="3">ChiGjej1B1-18357</strain>
    </source>
</reference>
<dbReference type="CDD" id="cd18799">
    <property type="entry name" value="SF2_C_EcoAI-like"/>
    <property type="match status" value="1"/>
</dbReference>
<dbReference type="Pfam" id="PF04851">
    <property type="entry name" value="ResIII"/>
    <property type="match status" value="1"/>
</dbReference>
<dbReference type="EMBL" id="DYXM01000084">
    <property type="protein sequence ID" value="HJE90269.1"/>
    <property type="molecule type" value="Genomic_DNA"/>
</dbReference>
<dbReference type="PANTHER" id="PTHR47396">
    <property type="entry name" value="TYPE I RESTRICTION ENZYME ECOKI R PROTEIN"/>
    <property type="match status" value="1"/>
</dbReference>
<dbReference type="InterPro" id="IPR006935">
    <property type="entry name" value="Helicase/UvrB_N"/>
</dbReference>
<organism evidence="3 4">
    <name type="scientific">Dietzia timorensis</name>
    <dbReference type="NCBI Taxonomy" id="499555"/>
    <lineage>
        <taxon>Bacteria</taxon>
        <taxon>Bacillati</taxon>
        <taxon>Actinomycetota</taxon>
        <taxon>Actinomycetes</taxon>
        <taxon>Mycobacteriales</taxon>
        <taxon>Dietziaceae</taxon>
        <taxon>Dietzia</taxon>
    </lineage>
</organism>
<dbReference type="Pfam" id="PF00271">
    <property type="entry name" value="Helicase_C"/>
    <property type="match status" value="1"/>
</dbReference>
<name>A0A921F532_9ACTN</name>